<dbReference type="PANTHER" id="PTHR10015:SF206">
    <property type="entry name" value="HSF-TYPE DNA-BINDING DOMAIN-CONTAINING PROTEIN"/>
    <property type="match status" value="1"/>
</dbReference>
<dbReference type="GO" id="GO:0043565">
    <property type="term" value="F:sequence-specific DNA binding"/>
    <property type="evidence" value="ECO:0007669"/>
    <property type="project" value="InterPro"/>
</dbReference>
<gene>
    <name evidence="5" type="ORF">IV203_010264</name>
</gene>
<dbReference type="PANTHER" id="PTHR10015">
    <property type="entry name" value="HEAT SHOCK TRANSCRIPTION FACTOR"/>
    <property type="match status" value="1"/>
</dbReference>
<feature type="region of interest" description="Disordered" evidence="3">
    <location>
        <begin position="174"/>
        <end position="252"/>
    </location>
</feature>
<proteinExistence type="inferred from homology"/>
<dbReference type="AlphaFoldDB" id="A0A9K3KWX4"/>
<accession>A0A9K3KWX4</accession>
<dbReference type="EMBL" id="JAGRRH010000018">
    <property type="protein sequence ID" value="KAG7350904.1"/>
    <property type="molecule type" value="Genomic_DNA"/>
</dbReference>
<dbReference type="InterPro" id="IPR000232">
    <property type="entry name" value="HSF_DNA-bd"/>
</dbReference>
<dbReference type="GO" id="GO:0003700">
    <property type="term" value="F:DNA-binding transcription factor activity"/>
    <property type="evidence" value="ECO:0007669"/>
    <property type="project" value="InterPro"/>
</dbReference>
<feature type="domain" description="HSF-type DNA-binding" evidence="4">
    <location>
        <begin position="69"/>
        <end position="170"/>
    </location>
</feature>
<dbReference type="FunFam" id="1.10.10.10:FF:000479">
    <property type="entry name" value="Predicted protein"/>
    <property type="match status" value="1"/>
</dbReference>
<feature type="region of interest" description="Disordered" evidence="3">
    <location>
        <begin position="266"/>
        <end position="286"/>
    </location>
</feature>
<evidence type="ECO:0000256" key="1">
    <source>
        <dbReference type="ARBA" id="ARBA00023125"/>
    </source>
</evidence>
<evidence type="ECO:0000313" key="5">
    <source>
        <dbReference type="EMBL" id="KAG7350904.1"/>
    </source>
</evidence>
<comment type="caution">
    <text evidence="5">The sequence shown here is derived from an EMBL/GenBank/DDBJ whole genome shotgun (WGS) entry which is preliminary data.</text>
</comment>
<keyword evidence="6" id="KW-1185">Reference proteome</keyword>
<protein>
    <submittedName>
        <fullName evidence="5">HSF-type DNA-binding protein</fullName>
    </submittedName>
</protein>
<dbReference type="SMART" id="SM00415">
    <property type="entry name" value="HSF"/>
    <property type="match status" value="1"/>
</dbReference>
<name>A0A9K3KWX4_9STRA</name>
<evidence type="ECO:0000259" key="4">
    <source>
        <dbReference type="SMART" id="SM00415"/>
    </source>
</evidence>
<keyword evidence="1 5" id="KW-0238">DNA-binding</keyword>
<organism evidence="5 6">
    <name type="scientific">Nitzschia inconspicua</name>
    <dbReference type="NCBI Taxonomy" id="303405"/>
    <lineage>
        <taxon>Eukaryota</taxon>
        <taxon>Sar</taxon>
        <taxon>Stramenopiles</taxon>
        <taxon>Ochrophyta</taxon>
        <taxon>Bacillariophyta</taxon>
        <taxon>Bacillariophyceae</taxon>
        <taxon>Bacillariophycidae</taxon>
        <taxon>Bacillariales</taxon>
        <taxon>Bacillariaceae</taxon>
        <taxon>Nitzschia</taxon>
    </lineage>
</organism>
<evidence type="ECO:0000256" key="2">
    <source>
        <dbReference type="RuleBase" id="RU004020"/>
    </source>
</evidence>
<dbReference type="Pfam" id="PF00447">
    <property type="entry name" value="HSF_DNA-bind"/>
    <property type="match status" value="1"/>
</dbReference>
<dbReference type="Proteomes" id="UP000693970">
    <property type="component" value="Unassembled WGS sequence"/>
</dbReference>
<feature type="compositionally biased region" description="Polar residues" evidence="3">
    <location>
        <begin position="229"/>
        <end position="251"/>
    </location>
</feature>
<evidence type="ECO:0000313" key="6">
    <source>
        <dbReference type="Proteomes" id="UP000693970"/>
    </source>
</evidence>
<reference evidence="5" key="1">
    <citation type="journal article" date="2021" name="Sci. Rep.">
        <title>Diploid genomic architecture of Nitzschia inconspicua, an elite biomass production diatom.</title>
        <authorList>
            <person name="Oliver A."/>
            <person name="Podell S."/>
            <person name="Pinowska A."/>
            <person name="Traller J.C."/>
            <person name="Smith S.R."/>
            <person name="McClure R."/>
            <person name="Beliaev A."/>
            <person name="Bohutskyi P."/>
            <person name="Hill E.A."/>
            <person name="Rabines A."/>
            <person name="Zheng H."/>
            <person name="Allen L.Z."/>
            <person name="Kuo A."/>
            <person name="Grigoriev I.V."/>
            <person name="Allen A.E."/>
            <person name="Hazlebeck D."/>
            <person name="Allen E.E."/>
        </authorList>
    </citation>
    <scope>NUCLEOTIDE SEQUENCE</scope>
    <source>
        <strain evidence="5">Hildebrandi</strain>
    </source>
</reference>
<evidence type="ECO:0000256" key="3">
    <source>
        <dbReference type="SAM" id="MobiDB-lite"/>
    </source>
</evidence>
<comment type="similarity">
    <text evidence="2">Belongs to the HSF family.</text>
</comment>
<reference evidence="5" key="2">
    <citation type="submission" date="2021-04" db="EMBL/GenBank/DDBJ databases">
        <authorList>
            <person name="Podell S."/>
        </authorList>
    </citation>
    <scope>NUCLEOTIDE SEQUENCE</scope>
    <source>
        <strain evidence="5">Hildebrandi</strain>
    </source>
</reference>
<sequence length="344" mass="37545">MSPSLSDDIGGLSHLVEAATALTELVGRRIPSSSIPLQASDRIKSPVSAAAVVIDEDNAKNTTMSNLKKKDIFPQKLMEILADVSLADIVSWLPHGRSFVIIRPDLFCEQVLPKYLPPVDSRGSTKYPSFTRKLNRWGFRQATRGADTGAFHHPCFRRDQPDLCLQMFCQKSRDRQAPSSQSKRSLPPKKRSFVDLSTAPNKNGSLMVPISPPTSHPRPVSVSTDERSIGNSSIASQGSINDGSKNSSQSHPKVVVTAPHLLSFSSSATTSDAPETSPSLAPNNHRATAPGVLPFVSNDSIFVATTLKQRDDQEVLRAAHAMLYEAFTQALQQQNQQQQQQALR</sequence>
<dbReference type="OrthoDB" id="47699at2759"/>